<dbReference type="InterPro" id="IPR036908">
    <property type="entry name" value="RlpA-like_sf"/>
</dbReference>
<accession>A0A8H4RVK1</accession>
<feature type="region of interest" description="Disordered" evidence="2">
    <location>
        <begin position="134"/>
        <end position="155"/>
    </location>
</feature>
<dbReference type="PANTHER" id="PTHR31836:SF28">
    <property type="entry name" value="SRCR DOMAIN-CONTAINING PROTEIN-RELATED"/>
    <property type="match status" value="1"/>
</dbReference>
<protein>
    <recommendedName>
        <fullName evidence="6">RlpA-like protein double-psi beta-barrel domain-containing protein</fullName>
    </recommendedName>
</protein>
<gene>
    <name evidence="4" type="ORF">G7Y89_g1847</name>
</gene>
<name>A0A8H4RVK1_9HELO</name>
<dbReference type="EMBL" id="JAAMPI010000075">
    <property type="protein sequence ID" value="KAF4636241.1"/>
    <property type="molecule type" value="Genomic_DNA"/>
</dbReference>
<dbReference type="SUPFAM" id="SSF50685">
    <property type="entry name" value="Barwin-like endoglucanases"/>
    <property type="match status" value="1"/>
</dbReference>
<organism evidence="4 5">
    <name type="scientific">Cudoniella acicularis</name>
    <dbReference type="NCBI Taxonomy" id="354080"/>
    <lineage>
        <taxon>Eukaryota</taxon>
        <taxon>Fungi</taxon>
        <taxon>Dikarya</taxon>
        <taxon>Ascomycota</taxon>
        <taxon>Pezizomycotina</taxon>
        <taxon>Leotiomycetes</taxon>
        <taxon>Helotiales</taxon>
        <taxon>Tricladiaceae</taxon>
        <taxon>Cudoniella</taxon>
    </lineage>
</organism>
<proteinExistence type="predicted"/>
<dbReference type="OrthoDB" id="623670at2759"/>
<feature type="chain" id="PRO_5034686457" description="RlpA-like protein double-psi beta-barrel domain-containing protein" evidence="3">
    <location>
        <begin position="19"/>
        <end position="304"/>
    </location>
</feature>
<dbReference type="PANTHER" id="PTHR31836">
    <property type="match status" value="1"/>
</dbReference>
<sequence length="304" mass="30529">MKSATFAAVSLMASVAIAQPHGHQHMDKHHKRADTVVWVTDWVSTTTTIDITTTIWVSEGFVPPTSAASPSAQPDTSSSADQQPAQFFEPASSAAPVSSTSVSVAPTPSTTATLASVPVSTAAPVAPTVAVVNTPSPSPSPVQSSSTSSPPPVFVPQTTLSSQIVAPTTTSAAPVVATTSQASSGGSSSGGSGLPCTSGSPCTGDMTFYDITADEYGSCGVGADGLTENIVALSAGILGTVSNGNPLCGSTITIVNPANGQTTTAKVIDKCPTCSTDSIDLSRAAFGQLADFGIGRTTCKWWFN</sequence>
<evidence type="ECO:0000313" key="4">
    <source>
        <dbReference type="EMBL" id="KAF4636241.1"/>
    </source>
</evidence>
<reference evidence="4 5" key="1">
    <citation type="submission" date="2020-03" db="EMBL/GenBank/DDBJ databases">
        <title>Draft Genome Sequence of Cudoniella acicularis.</title>
        <authorList>
            <person name="Buettner E."/>
            <person name="Kellner H."/>
        </authorList>
    </citation>
    <scope>NUCLEOTIDE SEQUENCE [LARGE SCALE GENOMIC DNA]</scope>
    <source>
        <strain evidence="4 5">DSM 108380</strain>
    </source>
</reference>
<dbReference type="Proteomes" id="UP000566819">
    <property type="component" value="Unassembled WGS sequence"/>
</dbReference>
<dbReference type="InterPro" id="IPR051477">
    <property type="entry name" value="Expansin_CellWall"/>
</dbReference>
<evidence type="ECO:0000313" key="5">
    <source>
        <dbReference type="Proteomes" id="UP000566819"/>
    </source>
</evidence>
<dbReference type="Gene3D" id="2.40.40.10">
    <property type="entry name" value="RlpA-like domain"/>
    <property type="match status" value="1"/>
</dbReference>
<keyword evidence="5" id="KW-1185">Reference proteome</keyword>
<keyword evidence="1 3" id="KW-0732">Signal</keyword>
<dbReference type="CDD" id="cd22191">
    <property type="entry name" value="DPBB_RlpA_EXP_N-like"/>
    <property type="match status" value="1"/>
</dbReference>
<feature type="compositionally biased region" description="Low complexity" evidence="2">
    <location>
        <begin position="134"/>
        <end position="148"/>
    </location>
</feature>
<evidence type="ECO:0000256" key="1">
    <source>
        <dbReference type="ARBA" id="ARBA00022729"/>
    </source>
</evidence>
<dbReference type="AlphaFoldDB" id="A0A8H4RVK1"/>
<evidence type="ECO:0008006" key="6">
    <source>
        <dbReference type="Google" id="ProtNLM"/>
    </source>
</evidence>
<evidence type="ECO:0000256" key="2">
    <source>
        <dbReference type="SAM" id="MobiDB-lite"/>
    </source>
</evidence>
<evidence type="ECO:0000256" key="3">
    <source>
        <dbReference type="SAM" id="SignalP"/>
    </source>
</evidence>
<feature type="signal peptide" evidence="3">
    <location>
        <begin position="1"/>
        <end position="18"/>
    </location>
</feature>
<comment type="caution">
    <text evidence="4">The sequence shown here is derived from an EMBL/GenBank/DDBJ whole genome shotgun (WGS) entry which is preliminary data.</text>
</comment>